<dbReference type="KEGG" id="cgy:CGLY_03035"/>
<keyword evidence="1" id="KW-0813">Transport</keyword>
<evidence type="ECO:0000313" key="5">
    <source>
        <dbReference type="EMBL" id="AHW63055.1"/>
    </source>
</evidence>
<evidence type="ECO:0000256" key="2">
    <source>
        <dbReference type="ARBA" id="ARBA00022741"/>
    </source>
</evidence>
<evidence type="ECO:0000313" key="6">
    <source>
        <dbReference type="Proteomes" id="UP000023703"/>
    </source>
</evidence>
<sequence length="213" mass="22692">MTVTTARTVLNINDVCVTYPDGDHTVAALDHVTFSARAGELTAVVGESGSGKSTLLSVASGLSAADSGSVDVDGSTGMVFQSANLLGSLTVREQLLVTDHIRGTRIDRSRRRRADGLLSRVGLDGFGDRRIHQLSGGQRQRVNIARALTGDPALLLADEPTSALDHALSRRIVELLRDLTTERGLATVLVTHDRSLLDQADHVVEMRDGTLVC</sequence>
<proteinExistence type="predicted"/>
<dbReference type="eggNOG" id="COG1136">
    <property type="taxonomic scope" value="Bacteria"/>
</dbReference>
<dbReference type="PROSITE" id="PS00211">
    <property type="entry name" value="ABC_TRANSPORTER_1"/>
    <property type="match status" value="1"/>
</dbReference>
<keyword evidence="3" id="KW-0067">ATP-binding</keyword>
<dbReference type="PROSITE" id="PS50893">
    <property type="entry name" value="ABC_TRANSPORTER_2"/>
    <property type="match status" value="1"/>
</dbReference>
<dbReference type="PANTHER" id="PTHR24220">
    <property type="entry name" value="IMPORT ATP-BINDING PROTEIN"/>
    <property type="match status" value="1"/>
</dbReference>
<dbReference type="InterPro" id="IPR015854">
    <property type="entry name" value="ABC_transpr_LolD-like"/>
</dbReference>
<dbReference type="RefSeq" id="WP_038546061.1">
    <property type="nucleotide sequence ID" value="NZ_CP006842.1"/>
</dbReference>
<dbReference type="InterPro" id="IPR003439">
    <property type="entry name" value="ABC_transporter-like_ATP-bd"/>
</dbReference>
<keyword evidence="6" id="KW-1185">Reference proteome</keyword>
<dbReference type="CDD" id="cd03255">
    <property type="entry name" value="ABC_MJ0796_LolCDE_FtsE"/>
    <property type="match status" value="1"/>
</dbReference>
<dbReference type="InterPro" id="IPR027417">
    <property type="entry name" value="P-loop_NTPase"/>
</dbReference>
<dbReference type="EMBL" id="CP006842">
    <property type="protein sequence ID" value="AHW63055.1"/>
    <property type="molecule type" value="Genomic_DNA"/>
</dbReference>
<evidence type="ECO:0000256" key="1">
    <source>
        <dbReference type="ARBA" id="ARBA00022448"/>
    </source>
</evidence>
<evidence type="ECO:0000259" key="4">
    <source>
        <dbReference type="PROSITE" id="PS50893"/>
    </source>
</evidence>
<dbReference type="InterPro" id="IPR017911">
    <property type="entry name" value="MacB-like_ATP-bd"/>
</dbReference>
<dbReference type="STRING" id="1404245.CGLY_03035"/>
<dbReference type="GO" id="GO:0005524">
    <property type="term" value="F:ATP binding"/>
    <property type="evidence" value="ECO:0007669"/>
    <property type="project" value="UniProtKB-KW"/>
</dbReference>
<name>X5E6I1_9CORY</name>
<dbReference type="GO" id="GO:0016887">
    <property type="term" value="F:ATP hydrolysis activity"/>
    <property type="evidence" value="ECO:0007669"/>
    <property type="project" value="InterPro"/>
</dbReference>
<dbReference type="Proteomes" id="UP000023703">
    <property type="component" value="Chromosome"/>
</dbReference>
<dbReference type="SUPFAM" id="SSF52540">
    <property type="entry name" value="P-loop containing nucleoside triphosphate hydrolases"/>
    <property type="match status" value="1"/>
</dbReference>
<reference evidence="5 6" key="1">
    <citation type="journal article" date="2015" name="Int. J. Syst. Evol. Microbiol.">
        <title>Revisiting Corynebacterium glyciniphilum (ex Kubota et al., 1972) sp. nov., nom. rev., isolated from putrefied banana.</title>
        <authorList>
            <person name="Al-Dilaimi A."/>
            <person name="Bednarz H."/>
            <person name="Lomker A."/>
            <person name="Niehaus K."/>
            <person name="Kalinowski J."/>
            <person name="Ruckert C."/>
        </authorList>
    </citation>
    <scope>NUCLEOTIDE SEQUENCE [LARGE SCALE GENOMIC DNA]</scope>
    <source>
        <strain evidence="5">AJ 3170</strain>
    </source>
</reference>
<evidence type="ECO:0000256" key="3">
    <source>
        <dbReference type="ARBA" id="ARBA00022840"/>
    </source>
</evidence>
<protein>
    <submittedName>
        <fullName evidence="5">Putative ABC-type transporter, ATPase subunit</fullName>
    </submittedName>
</protein>
<dbReference type="GO" id="GO:0022857">
    <property type="term" value="F:transmembrane transporter activity"/>
    <property type="evidence" value="ECO:0007669"/>
    <property type="project" value="TreeGrafter"/>
</dbReference>
<dbReference type="InterPro" id="IPR003593">
    <property type="entry name" value="AAA+_ATPase"/>
</dbReference>
<dbReference type="PANTHER" id="PTHR24220:SF685">
    <property type="entry name" value="ABC TRANSPORTER RELATED"/>
    <property type="match status" value="1"/>
</dbReference>
<keyword evidence="2" id="KW-0547">Nucleotide-binding</keyword>
<organism evidence="5 6">
    <name type="scientific">Corynebacterium glyciniphilum AJ 3170</name>
    <dbReference type="NCBI Taxonomy" id="1404245"/>
    <lineage>
        <taxon>Bacteria</taxon>
        <taxon>Bacillati</taxon>
        <taxon>Actinomycetota</taxon>
        <taxon>Actinomycetes</taxon>
        <taxon>Mycobacteriales</taxon>
        <taxon>Corynebacteriaceae</taxon>
        <taxon>Corynebacterium</taxon>
    </lineage>
</organism>
<dbReference type="OrthoDB" id="9802264at2"/>
<accession>X5E6I1</accession>
<dbReference type="SMART" id="SM00382">
    <property type="entry name" value="AAA"/>
    <property type="match status" value="1"/>
</dbReference>
<dbReference type="GO" id="GO:0005886">
    <property type="term" value="C:plasma membrane"/>
    <property type="evidence" value="ECO:0007669"/>
    <property type="project" value="TreeGrafter"/>
</dbReference>
<dbReference type="Gene3D" id="3.40.50.300">
    <property type="entry name" value="P-loop containing nucleotide triphosphate hydrolases"/>
    <property type="match status" value="1"/>
</dbReference>
<dbReference type="HOGENOM" id="CLU_000604_1_22_11"/>
<dbReference type="Pfam" id="PF00005">
    <property type="entry name" value="ABC_tran"/>
    <property type="match status" value="1"/>
</dbReference>
<dbReference type="AlphaFoldDB" id="X5E6I1"/>
<dbReference type="InterPro" id="IPR017871">
    <property type="entry name" value="ABC_transporter-like_CS"/>
</dbReference>
<gene>
    <name evidence="5" type="ORF">CGLY_03035</name>
</gene>
<feature type="domain" description="ABC transporter" evidence="4">
    <location>
        <begin position="10"/>
        <end position="212"/>
    </location>
</feature>